<dbReference type="EMBL" id="PITK01002718">
    <property type="protein sequence ID" value="TBU05723.1"/>
    <property type="molecule type" value="Genomic_DNA"/>
</dbReference>
<reference evidence="1 2" key="1">
    <citation type="submission" date="2017-12" db="EMBL/GenBank/DDBJ databases">
        <authorList>
            <person name="Pombert J.-F."/>
            <person name="Haag K.L."/>
            <person name="Ebert D."/>
        </authorList>
    </citation>
    <scope>NUCLEOTIDE SEQUENCE [LARGE SCALE GENOMIC DNA]</scope>
    <source>
        <strain evidence="1">IL-G-3</strain>
    </source>
</reference>
<organism evidence="1 2">
    <name type="scientific">Hamiltosporidium tvaerminnensis</name>
    <dbReference type="NCBI Taxonomy" id="1176355"/>
    <lineage>
        <taxon>Eukaryota</taxon>
        <taxon>Fungi</taxon>
        <taxon>Fungi incertae sedis</taxon>
        <taxon>Microsporidia</taxon>
        <taxon>Dubosqiidae</taxon>
        <taxon>Hamiltosporidium</taxon>
    </lineage>
</organism>
<evidence type="ECO:0000313" key="1">
    <source>
        <dbReference type="EMBL" id="TBU05723.1"/>
    </source>
</evidence>
<sequence length="283" mass="33018">CSFKRESDYSGSFKLQNQDKNAVEICSFKRESDGLKEEKFYFIRELQLFQFYKKNIIELENHKNKTETIVAPKTILCLPYTKNIFLEEQQTVFLTTKSLIQTELNDNYSSSAFQENIPSKSIRQCNSSNSFEEIESFKNASNFDSIETHISIEPHIPIETHISIEPHIPIETHISIEPHIPIELHIPIRNEPFLNQKPEKTFKSEKSITEDNLNPISESKKINSNLHPNSDKTKIKELNIQPTKKPKLIISHNDGYFEHSSDIILSQLELYDEEELFLFDQKL</sequence>
<dbReference type="Proteomes" id="UP000292282">
    <property type="component" value="Unassembled WGS sequence"/>
</dbReference>
<feature type="non-terminal residue" evidence="1">
    <location>
        <position position="1"/>
    </location>
</feature>
<accession>A0A4Q9LCS1</accession>
<name>A0A4Q9LCS1_9MICR</name>
<evidence type="ECO:0000313" key="2">
    <source>
        <dbReference type="Proteomes" id="UP000292282"/>
    </source>
</evidence>
<dbReference type="VEuPathDB" id="MicrosporidiaDB:CWI38_2718p0010"/>
<proteinExistence type="predicted"/>
<dbReference type="AlphaFoldDB" id="A0A4Q9LCS1"/>
<comment type="caution">
    <text evidence="1">The sequence shown here is derived from an EMBL/GenBank/DDBJ whole genome shotgun (WGS) entry which is preliminary data.</text>
</comment>
<keyword evidence="2" id="KW-1185">Reference proteome</keyword>
<gene>
    <name evidence="1" type="ORF">CWI38_2718p0010</name>
</gene>
<protein>
    <submittedName>
        <fullName evidence="1">Uncharacterized protein</fullName>
    </submittedName>
</protein>